<protein>
    <submittedName>
        <fullName evidence="7">NADP oxidoreductase</fullName>
    </submittedName>
</protein>
<dbReference type="InterPro" id="IPR011538">
    <property type="entry name" value="Nuo51_FMN-bd"/>
</dbReference>
<evidence type="ECO:0000256" key="4">
    <source>
        <dbReference type="ARBA" id="ARBA00023004"/>
    </source>
</evidence>
<dbReference type="Pfam" id="PF10589">
    <property type="entry name" value="NADH_4Fe-4S"/>
    <property type="match status" value="1"/>
</dbReference>
<evidence type="ECO:0000256" key="1">
    <source>
        <dbReference type="ARBA" id="ARBA00007523"/>
    </source>
</evidence>
<reference evidence="7 8" key="1">
    <citation type="submission" date="2021-01" db="EMBL/GenBank/DDBJ databases">
        <title>Genome Sequence and Methylation Pattern of Haloterrigena salifodinae BOL5-1, An Extremely Halophilic Archaeon from a Bolivian Salt Mine.</title>
        <authorList>
            <person name="DasSarma P."/>
            <person name="Anton B.P."/>
            <person name="DasSarma S.L."/>
            <person name="von Ehrenheim H.A.L."/>
            <person name="Martinez F.L."/>
            <person name="Guzman D."/>
            <person name="Roberts R.J."/>
            <person name="DasSarma S."/>
        </authorList>
    </citation>
    <scope>NUCLEOTIDE SEQUENCE [LARGE SCALE GENOMIC DNA]</scope>
    <source>
        <strain evidence="7 8">BOL5-1</strain>
        <plasmid evidence="7 8">pHTS280.6</plasmid>
    </source>
</reference>
<dbReference type="GO" id="GO:0046872">
    <property type="term" value="F:metal ion binding"/>
    <property type="evidence" value="ECO:0007669"/>
    <property type="project" value="UniProtKB-KW"/>
</dbReference>
<keyword evidence="2" id="KW-0004">4Fe-4S</keyword>
<keyword evidence="5" id="KW-0411">Iron-sulfur</keyword>
<dbReference type="SUPFAM" id="SSF140490">
    <property type="entry name" value="Nqo1C-terminal domain-like"/>
    <property type="match status" value="1"/>
</dbReference>
<dbReference type="Proteomes" id="UP000637819">
    <property type="component" value="Plasmid pHTS280.6"/>
</dbReference>
<dbReference type="PANTHER" id="PTHR43578:SF3">
    <property type="entry name" value="NADH-QUINONE OXIDOREDUCTASE SUBUNIT F"/>
    <property type="match status" value="1"/>
</dbReference>
<dbReference type="InterPro" id="IPR019575">
    <property type="entry name" value="Nuop51_4Fe4S-bd"/>
</dbReference>
<accession>A0A8T8E8J9</accession>
<dbReference type="SUPFAM" id="SSF142019">
    <property type="entry name" value="Nqo1 FMN-binding domain-like"/>
    <property type="match status" value="1"/>
</dbReference>
<dbReference type="InterPro" id="IPR037225">
    <property type="entry name" value="Nuo51_FMN-bd_sf"/>
</dbReference>
<dbReference type="Gene3D" id="3.40.50.11540">
    <property type="entry name" value="NADH-ubiquinone oxidoreductase 51kDa subunit"/>
    <property type="match status" value="1"/>
</dbReference>
<sequence>MTAITTGDHLVIRVAAGDPDRGSSLSTAGFDGPIVNVGPTGVPALEPLIAVTAAGRTALYTHCSTADLESITASVEETGDVDGADPDAVVSHAPDRNRLPTAPLPGLRTGDRRVLGACSWRRPTSVADHKAAGGFASGDAETVLTVGNSLNGRGWGDLCQDDPLDETWRTARATDGDPVVVVNGHGSPADTLLLSSAPFEVLDGASVLASTVAADRIIVYASSEDDNAVKTVSSAVDTYPDPAAPMEVVTGPKEYRAAEPTMAIEAIEGNHRLEARLRPPGPERVGLDGRPTLVHTPRTLAHLAVGLREGIDEQTRVMTVRGDVDSVATVELSETQKLSELVDTVGVDGSFKAACVGGRFGGITRDLDVGIGVEALNNADLGTDGIVDVLSDARCLVEFVGQRASFAAEENCGRCVPCREGTAQLASLLRNVYDGEFDAQAIAELDRVMASSSICVFGERAGRPVRTAIEAFTSEFKAHAEGRCPAGTCLEPLEA</sequence>
<dbReference type="OrthoDB" id="297477at2157"/>
<feature type="domain" description="NADH-ubiquinone oxidoreductase 51kDa subunit iron-sulphur binding" evidence="6">
    <location>
        <begin position="397"/>
        <end position="442"/>
    </location>
</feature>
<dbReference type="InterPro" id="IPR037207">
    <property type="entry name" value="Nuop51_4Fe4S-bd_sf"/>
</dbReference>
<evidence type="ECO:0000256" key="2">
    <source>
        <dbReference type="ARBA" id="ARBA00022485"/>
    </source>
</evidence>
<keyword evidence="4" id="KW-0408">Iron</keyword>
<dbReference type="AlphaFoldDB" id="A0A8T8E8J9"/>
<evidence type="ECO:0000256" key="3">
    <source>
        <dbReference type="ARBA" id="ARBA00022723"/>
    </source>
</evidence>
<dbReference type="KEGG" id="hsal:JMJ58_23810"/>
<dbReference type="Gene3D" id="3.10.20.600">
    <property type="match status" value="1"/>
</dbReference>
<dbReference type="EMBL" id="CP069192">
    <property type="protein sequence ID" value="QRV17822.1"/>
    <property type="molecule type" value="Genomic_DNA"/>
</dbReference>
<dbReference type="Pfam" id="PF01512">
    <property type="entry name" value="Complex1_51K"/>
    <property type="match status" value="1"/>
</dbReference>
<evidence type="ECO:0000313" key="8">
    <source>
        <dbReference type="Proteomes" id="UP000637819"/>
    </source>
</evidence>
<evidence type="ECO:0000259" key="6">
    <source>
        <dbReference type="SMART" id="SM00928"/>
    </source>
</evidence>
<dbReference type="Gene3D" id="1.20.1440.230">
    <property type="entry name" value="NADH-ubiquinone oxidoreductase 51kDa subunit, iron-sulphur binding domain"/>
    <property type="match status" value="1"/>
</dbReference>
<comment type="similarity">
    <text evidence="1">Belongs to the complex I 51 kDa subunit family.</text>
</comment>
<proteinExistence type="inferred from homology"/>
<keyword evidence="8" id="KW-1185">Reference proteome</keyword>
<dbReference type="RefSeq" id="WP_204749763.1">
    <property type="nucleotide sequence ID" value="NZ_CP069192.1"/>
</dbReference>
<geneLocation type="plasmid" evidence="7 8">
    <name>pHTS280.6</name>
</geneLocation>
<dbReference type="SMART" id="SM00928">
    <property type="entry name" value="NADH_4Fe-4S"/>
    <property type="match status" value="1"/>
</dbReference>
<dbReference type="GO" id="GO:0051539">
    <property type="term" value="F:4 iron, 4 sulfur cluster binding"/>
    <property type="evidence" value="ECO:0007669"/>
    <property type="project" value="UniProtKB-KW"/>
</dbReference>
<organism evidence="7 8">
    <name type="scientific">Haloterrigena salifodinae</name>
    <dbReference type="NCBI Taxonomy" id="2675099"/>
    <lineage>
        <taxon>Archaea</taxon>
        <taxon>Methanobacteriati</taxon>
        <taxon>Methanobacteriota</taxon>
        <taxon>Stenosarchaea group</taxon>
        <taxon>Halobacteria</taxon>
        <taxon>Halobacteriales</taxon>
        <taxon>Natrialbaceae</taxon>
        <taxon>Haloterrigena</taxon>
    </lineage>
</organism>
<evidence type="ECO:0000313" key="7">
    <source>
        <dbReference type="EMBL" id="QRV17822.1"/>
    </source>
</evidence>
<dbReference type="GeneID" id="62878220"/>
<evidence type="ECO:0000256" key="5">
    <source>
        <dbReference type="ARBA" id="ARBA00023014"/>
    </source>
</evidence>
<gene>
    <name evidence="7" type="ORF">JMJ58_23810</name>
</gene>
<keyword evidence="3" id="KW-0479">Metal-binding</keyword>
<keyword evidence="7" id="KW-0614">Plasmid</keyword>
<dbReference type="PANTHER" id="PTHR43578">
    <property type="entry name" value="NADH-QUINONE OXIDOREDUCTASE SUBUNIT F"/>
    <property type="match status" value="1"/>
</dbReference>
<name>A0A8T8E8J9_9EURY</name>